<feature type="compositionally biased region" description="Low complexity" evidence="1">
    <location>
        <begin position="75"/>
        <end position="86"/>
    </location>
</feature>
<dbReference type="Gene3D" id="3.30.160.60">
    <property type="entry name" value="Classic Zinc Finger"/>
    <property type="match status" value="1"/>
</dbReference>
<name>A0A1L9WVC6_ASPA1</name>
<dbReference type="RefSeq" id="XP_020056564.1">
    <property type="nucleotide sequence ID" value="XM_020203519.1"/>
</dbReference>
<protein>
    <submittedName>
        <fullName evidence="2">Uncharacterized protein</fullName>
    </submittedName>
</protein>
<evidence type="ECO:0000313" key="2">
    <source>
        <dbReference type="EMBL" id="OJK00225.1"/>
    </source>
</evidence>
<feature type="compositionally biased region" description="Low complexity" evidence="1">
    <location>
        <begin position="105"/>
        <end position="115"/>
    </location>
</feature>
<dbReference type="OrthoDB" id="4484641at2759"/>
<dbReference type="VEuPathDB" id="FungiDB:ASPACDRAFT_60074"/>
<dbReference type="EMBL" id="KV878976">
    <property type="protein sequence ID" value="OJK00225.1"/>
    <property type="molecule type" value="Genomic_DNA"/>
</dbReference>
<feature type="region of interest" description="Disordered" evidence="1">
    <location>
        <begin position="19"/>
        <end position="55"/>
    </location>
</feature>
<keyword evidence="3" id="KW-1185">Reference proteome</keyword>
<evidence type="ECO:0000256" key="1">
    <source>
        <dbReference type="SAM" id="MobiDB-lite"/>
    </source>
</evidence>
<feature type="compositionally biased region" description="Polar residues" evidence="1">
    <location>
        <begin position="94"/>
        <end position="104"/>
    </location>
</feature>
<evidence type="ECO:0000313" key="3">
    <source>
        <dbReference type="Proteomes" id="UP000184546"/>
    </source>
</evidence>
<dbReference type="OMA" id="HHRAHEP"/>
<organism evidence="2 3">
    <name type="scientific">Aspergillus aculeatus (strain ATCC 16872 / CBS 172.66 / WB 5094)</name>
    <dbReference type="NCBI Taxonomy" id="690307"/>
    <lineage>
        <taxon>Eukaryota</taxon>
        <taxon>Fungi</taxon>
        <taxon>Dikarya</taxon>
        <taxon>Ascomycota</taxon>
        <taxon>Pezizomycotina</taxon>
        <taxon>Eurotiomycetes</taxon>
        <taxon>Eurotiomycetidae</taxon>
        <taxon>Eurotiales</taxon>
        <taxon>Aspergillaceae</taxon>
        <taxon>Aspergillus</taxon>
        <taxon>Aspergillus subgen. Circumdati</taxon>
    </lineage>
</organism>
<dbReference type="Proteomes" id="UP000184546">
    <property type="component" value="Unassembled WGS sequence"/>
</dbReference>
<reference evidence="3" key="1">
    <citation type="journal article" date="2017" name="Genome Biol.">
        <title>Comparative genomics reveals high biological diversity and specific adaptations in the industrially and medically important fungal genus Aspergillus.</title>
        <authorList>
            <person name="de Vries R.P."/>
            <person name="Riley R."/>
            <person name="Wiebenga A."/>
            <person name="Aguilar-Osorio G."/>
            <person name="Amillis S."/>
            <person name="Uchima C.A."/>
            <person name="Anderluh G."/>
            <person name="Asadollahi M."/>
            <person name="Askin M."/>
            <person name="Barry K."/>
            <person name="Battaglia E."/>
            <person name="Bayram O."/>
            <person name="Benocci T."/>
            <person name="Braus-Stromeyer S.A."/>
            <person name="Caldana C."/>
            <person name="Canovas D."/>
            <person name="Cerqueira G.C."/>
            <person name="Chen F."/>
            <person name="Chen W."/>
            <person name="Choi C."/>
            <person name="Clum A."/>
            <person name="Dos Santos R.A."/>
            <person name="Damasio A.R."/>
            <person name="Diallinas G."/>
            <person name="Emri T."/>
            <person name="Fekete E."/>
            <person name="Flipphi M."/>
            <person name="Freyberg S."/>
            <person name="Gallo A."/>
            <person name="Gournas C."/>
            <person name="Habgood R."/>
            <person name="Hainaut M."/>
            <person name="Harispe M.L."/>
            <person name="Henrissat B."/>
            <person name="Hilden K.S."/>
            <person name="Hope R."/>
            <person name="Hossain A."/>
            <person name="Karabika E."/>
            <person name="Karaffa L."/>
            <person name="Karanyi Z."/>
            <person name="Krasevec N."/>
            <person name="Kuo A."/>
            <person name="Kusch H."/>
            <person name="LaButti K."/>
            <person name="Lagendijk E.L."/>
            <person name="Lapidus A."/>
            <person name="Levasseur A."/>
            <person name="Lindquist E."/>
            <person name="Lipzen A."/>
            <person name="Logrieco A.F."/>
            <person name="MacCabe A."/>
            <person name="Maekelae M.R."/>
            <person name="Malavazi I."/>
            <person name="Melin P."/>
            <person name="Meyer V."/>
            <person name="Mielnichuk N."/>
            <person name="Miskei M."/>
            <person name="Molnar A.P."/>
            <person name="Mule G."/>
            <person name="Ngan C.Y."/>
            <person name="Orejas M."/>
            <person name="Orosz E."/>
            <person name="Ouedraogo J.P."/>
            <person name="Overkamp K.M."/>
            <person name="Park H.-S."/>
            <person name="Perrone G."/>
            <person name="Piumi F."/>
            <person name="Punt P.J."/>
            <person name="Ram A.F."/>
            <person name="Ramon A."/>
            <person name="Rauscher S."/>
            <person name="Record E."/>
            <person name="Riano-Pachon D.M."/>
            <person name="Robert V."/>
            <person name="Roehrig J."/>
            <person name="Ruller R."/>
            <person name="Salamov A."/>
            <person name="Salih N.S."/>
            <person name="Samson R.A."/>
            <person name="Sandor E."/>
            <person name="Sanguinetti M."/>
            <person name="Schuetze T."/>
            <person name="Sepcic K."/>
            <person name="Shelest E."/>
            <person name="Sherlock G."/>
            <person name="Sophianopoulou V."/>
            <person name="Squina F.M."/>
            <person name="Sun H."/>
            <person name="Susca A."/>
            <person name="Todd R.B."/>
            <person name="Tsang A."/>
            <person name="Unkles S.E."/>
            <person name="van de Wiele N."/>
            <person name="van Rossen-Uffink D."/>
            <person name="Oliveira J.V."/>
            <person name="Vesth T.C."/>
            <person name="Visser J."/>
            <person name="Yu J.-H."/>
            <person name="Zhou M."/>
            <person name="Andersen M.R."/>
            <person name="Archer D.B."/>
            <person name="Baker S.E."/>
            <person name="Benoit I."/>
            <person name="Brakhage A.A."/>
            <person name="Braus G.H."/>
            <person name="Fischer R."/>
            <person name="Frisvad J.C."/>
            <person name="Goldman G.H."/>
            <person name="Houbraken J."/>
            <person name="Oakley B."/>
            <person name="Pocsi I."/>
            <person name="Scazzocchio C."/>
            <person name="Seiboth B."/>
            <person name="vanKuyk P.A."/>
            <person name="Wortman J."/>
            <person name="Dyer P.S."/>
            <person name="Grigoriev I.V."/>
        </authorList>
    </citation>
    <scope>NUCLEOTIDE SEQUENCE [LARGE SCALE GENOMIC DNA]</scope>
    <source>
        <strain evidence="3">ATCC 16872 / CBS 172.66 / WB 5094</strain>
    </source>
</reference>
<feature type="region of interest" description="Disordered" evidence="1">
    <location>
        <begin position="67"/>
        <end position="119"/>
    </location>
</feature>
<sequence length="196" mass="22245">MSSYPYRFLNLLSSAFAPQEPAQDQQALVGQADAEEEWPLLQEQTGQDPGLREFLPGAREYVVHPPSRVACPENQQQDQPQPGAGPHQRRPRPGTTTSAPVTREQTQAPTAAAAAGRNRSGRYHYVRDNMDRYICTFRGADGQPCEAAYYSHAGFCKHYQVNHEPKKLYPCRFCVRSLFFYTRAQYTQHMKRVHSA</sequence>
<accession>A0A1L9WVC6</accession>
<dbReference type="AlphaFoldDB" id="A0A1L9WVC6"/>
<proteinExistence type="predicted"/>
<gene>
    <name evidence="2" type="ORF">ASPACDRAFT_60074</name>
</gene>
<dbReference type="GeneID" id="30977333"/>